<organism evidence="2 3">
    <name type="scientific">Necator americanus</name>
    <name type="common">Human hookworm</name>
    <dbReference type="NCBI Taxonomy" id="51031"/>
    <lineage>
        <taxon>Eukaryota</taxon>
        <taxon>Metazoa</taxon>
        <taxon>Ecdysozoa</taxon>
        <taxon>Nematoda</taxon>
        <taxon>Chromadorea</taxon>
        <taxon>Rhabditida</taxon>
        <taxon>Rhabditina</taxon>
        <taxon>Rhabditomorpha</taxon>
        <taxon>Strongyloidea</taxon>
        <taxon>Ancylostomatidae</taxon>
        <taxon>Bunostominae</taxon>
        <taxon>Necator</taxon>
    </lineage>
</organism>
<reference evidence="2 3" key="1">
    <citation type="submission" date="2023-08" db="EMBL/GenBank/DDBJ databases">
        <title>A Necator americanus chromosomal reference genome.</title>
        <authorList>
            <person name="Ilik V."/>
            <person name="Petrzelkova K.J."/>
            <person name="Pardy F."/>
            <person name="Fuh T."/>
            <person name="Niatou-Singa F.S."/>
            <person name="Gouil Q."/>
            <person name="Baker L."/>
            <person name="Ritchie M.E."/>
            <person name="Jex A.R."/>
            <person name="Gazzola D."/>
            <person name="Li H."/>
            <person name="Toshio Fujiwara R."/>
            <person name="Zhan B."/>
            <person name="Aroian R.V."/>
            <person name="Pafco B."/>
            <person name="Schwarz E.M."/>
        </authorList>
    </citation>
    <scope>NUCLEOTIDE SEQUENCE [LARGE SCALE GENOMIC DNA]</scope>
    <source>
        <strain evidence="2 3">Aroian</strain>
        <tissue evidence="2">Whole animal</tissue>
    </source>
</reference>
<sequence length="209" mass="23494">MGDVEPLITISTDDVNSSGNVEKYEGNFDELDDGSKHKDDEVQEPLEDTASIQNEKVDENSTEPVQEFSAQDEETNENGTEETVDIEDKGDQTEMEGNAGLESEENANEPPVTFDQEPADKAPVYALPQQQVQRYDVDSDADSLTGLERPDFSMPRRKKPEKKEKKPKSTSEWAQDLSKRLKRDKLMDRSGRDDIRNVPGVKTRTCAIL</sequence>
<gene>
    <name evidence="2" type="primary">Necator_chrV.g17701</name>
    <name evidence="2" type="ORF">RB195_012911</name>
</gene>
<evidence type="ECO:0000313" key="3">
    <source>
        <dbReference type="Proteomes" id="UP001303046"/>
    </source>
</evidence>
<accession>A0ABR1DT39</accession>
<proteinExistence type="predicted"/>
<comment type="caution">
    <text evidence="2">The sequence shown here is derived from an EMBL/GenBank/DDBJ whole genome shotgun (WGS) entry which is preliminary data.</text>
</comment>
<dbReference type="Proteomes" id="UP001303046">
    <property type="component" value="Unassembled WGS sequence"/>
</dbReference>
<protein>
    <submittedName>
        <fullName evidence="2">Uncharacterized protein</fullName>
    </submittedName>
</protein>
<feature type="compositionally biased region" description="Polar residues" evidence="1">
    <location>
        <begin position="9"/>
        <end position="20"/>
    </location>
</feature>
<evidence type="ECO:0000256" key="1">
    <source>
        <dbReference type="SAM" id="MobiDB-lite"/>
    </source>
</evidence>
<keyword evidence="3" id="KW-1185">Reference proteome</keyword>
<feature type="compositionally biased region" description="Basic and acidic residues" evidence="1">
    <location>
        <begin position="184"/>
        <end position="196"/>
    </location>
</feature>
<feature type="region of interest" description="Disordered" evidence="1">
    <location>
        <begin position="1"/>
        <end position="198"/>
    </location>
</feature>
<evidence type="ECO:0000313" key="2">
    <source>
        <dbReference type="EMBL" id="KAK6753605.1"/>
    </source>
</evidence>
<feature type="compositionally biased region" description="Acidic residues" evidence="1">
    <location>
        <begin position="70"/>
        <end position="85"/>
    </location>
</feature>
<dbReference type="EMBL" id="JAVFWL010000005">
    <property type="protein sequence ID" value="KAK6753605.1"/>
    <property type="molecule type" value="Genomic_DNA"/>
</dbReference>
<name>A0ABR1DT39_NECAM</name>